<dbReference type="SUPFAM" id="SSF57756">
    <property type="entry name" value="Retrovirus zinc finger-like domains"/>
    <property type="match status" value="1"/>
</dbReference>
<evidence type="ECO:0000259" key="3">
    <source>
        <dbReference type="PROSITE" id="PS50158"/>
    </source>
</evidence>
<gene>
    <name evidence="4" type="ORF">TKK_016141</name>
</gene>
<dbReference type="InterPro" id="IPR001878">
    <property type="entry name" value="Znf_CCHC"/>
</dbReference>
<evidence type="ECO:0000313" key="4">
    <source>
        <dbReference type="EMBL" id="KAL3388710.1"/>
    </source>
</evidence>
<dbReference type="AlphaFoldDB" id="A0ABD2W807"/>
<keyword evidence="1" id="KW-0863">Zinc-finger</keyword>
<protein>
    <recommendedName>
        <fullName evidence="3">CCHC-type domain-containing protein</fullName>
    </recommendedName>
</protein>
<reference evidence="4 5" key="1">
    <citation type="journal article" date="2024" name="bioRxiv">
        <title>A reference genome for Trichogramma kaykai: A tiny desert-dwelling parasitoid wasp with competing sex-ratio distorters.</title>
        <authorList>
            <person name="Culotta J."/>
            <person name="Lindsey A.R."/>
        </authorList>
    </citation>
    <scope>NUCLEOTIDE SEQUENCE [LARGE SCALE GENOMIC DNA]</scope>
    <source>
        <strain evidence="4 5">KSX58</strain>
    </source>
</reference>
<feature type="compositionally biased region" description="Polar residues" evidence="2">
    <location>
        <begin position="13"/>
        <end position="26"/>
    </location>
</feature>
<evidence type="ECO:0000256" key="1">
    <source>
        <dbReference type="PROSITE-ProRule" id="PRU00047"/>
    </source>
</evidence>
<feature type="domain" description="CCHC-type" evidence="3">
    <location>
        <begin position="54"/>
        <end position="69"/>
    </location>
</feature>
<evidence type="ECO:0000313" key="5">
    <source>
        <dbReference type="Proteomes" id="UP001627154"/>
    </source>
</evidence>
<dbReference type="Pfam" id="PF00098">
    <property type="entry name" value="zf-CCHC"/>
    <property type="match status" value="2"/>
</dbReference>
<dbReference type="GO" id="GO:0008270">
    <property type="term" value="F:zinc ion binding"/>
    <property type="evidence" value="ECO:0007669"/>
    <property type="project" value="UniProtKB-KW"/>
</dbReference>
<dbReference type="InterPro" id="IPR036875">
    <property type="entry name" value="Znf_CCHC_sf"/>
</dbReference>
<organism evidence="4 5">
    <name type="scientific">Trichogramma kaykai</name>
    <dbReference type="NCBI Taxonomy" id="54128"/>
    <lineage>
        <taxon>Eukaryota</taxon>
        <taxon>Metazoa</taxon>
        <taxon>Ecdysozoa</taxon>
        <taxon>Arthropoda</taxon>
        <taxon>Hexapoda</taxon>
        <taxon>Insecta</taxon>
        <taxon>Pterygota</taxon>
        <taxon>Neoptera</taxon>
        <taxon>Endopterygota</taxon>
        <taxon>Hymenoptera</taxon>
        <taxon>Apocrita</taxon>
        <taxon>Proctotrupomorpha</taxon>
        <taxon>Chalcidoidea</taxon>
        <taxon>Trichogrammatidae</taxon>
        <taxon>Trichogramma</taxon>
    </lineage>
</organism>
<feature type="domain" description="CCHC-type" evidence="3">
    <location>
        <begin position="37"/>
        <end position="52"/>
    </location>
</feature>
<feature type="region of interest" description="Disordered" evidence="2">
    <location>
        <begin position="1"/>
        <end position="26"/>
    </location>
</feature>
<keyword evidence="5" id="KW-1185">Reference proteome</keyword>
<dbReference type="Proteomes" id="UP001627154">
    <property type="component" value="Unassembled WGS sequence"/>
</dbReference>
<keyword evidence="1" id="KW-0862">Zinc</keyword>
<name>A0ABD2W807_9HYME</name>
<accession>A0ABD2W807</accession>
<dbReference type="Gene3D" id="4.10.60.10">
    <property type="entry name" value="Zinc finger, CCHC-type"/>
    <property type="match status" value="2"/>
</dbReference>
<dbReference type="SMART" id="SM00343">
    <property type="entry name" value="ZnF_C2HC"/>
    <property type="match status" value="2"/>
</dbReference>
<keyword evidence="1" id="KW-0479">Metal-binding</keyword>
<dbReference type="PROSITE" id="PS50158">
    <property type="entry name" value="ZF_CCHC"/>
    <property type="match status" value="2"/>
</dbReference>
<proteinExistence type="predicted"/>
<dbReference type="EMBL" id="JBJJXI010000128">
    <property type="protein sequence ID" value="KAL3388710.1"/>
    <property type="molecule type" value="Genomic_DNA"/>
</dbReference>
<evidence type="ECO:0000256" key="2">
    <source>
        <dbReference type="SAM" id="MobiDB-lite"/>
    </source>
</evidence>
<sequence length="112" mass="11733">MQTTYASAARAGASTSNAPPLATQQMTGAQPSFAGACFKCQLPGHRANECPSVKCYNCGQQGHMSLSCPAKAAKEEPSCCVCGTRGVTFRQCSKCKEFRSYLGNLNQGGKAT</sequence>
<comment type="caution">
    <text evidence="4">The sequence shown here is derived from an EMBL/GenBank/DDBJ whole genome shotgun (WGS) entry which is preliminary data.</text>
</comment>